<dbReference type="AlphaFoldDB" id="A0A423WEQ7"/>
<evidence type="ECO:0000313" key="2">
    <source>
        <dbReference type="Proteomes" id="UP000283895"/>
    </source>
</evidence>
<organism evidence="1 2">
    <name type="scientific">Cytospora schulzeri</name>
    <dbReference type="NCBI Taxonomy" id="448051"/>
    <lineage>
        <taxon>Eukaryota</taxon>
        <taxon>Fungi</taxon>
        <taxon>Dikarya</taxon>
        <taxon>Ascomycota</taxon>
        <taxon>Pezizomycotina</taxon>
        <taxon>Sordariomycetes</taxon>
        <taxon>Sordariomycetidae</taxon>
        <taxon>Diaporthales</taxon>
        <taxon>Cytosporaceae</taxon>
        <taxon>Cytospora</taxon>
    </lineage>
</organism>
<dbReference type="EMBL" id="LKEA01000018">
    <property type="protein sequence ID" value="ROW01867.1"/>
    <property type="molecule type" value="Genomic_DNA"/>
</dbReference>
<reference evidence="1 2" key="1">
    <citation type="submission" date="2015-09" db="EMBL/GenBank/DDBJ databases">
        <title>Host preference determinants of Valsa canker pathogens revealed by comparative genomics.</title>
        <authorList>
            <person name="Yin Z."/>
            <person name="Huang L."/>
        </authorList>
    </citation>
    <scope>NUCLEOTIDE SEQUENCE [LARGE SCALE GENOMIC DNA]</scope>
    <source>
        <strain evidence="1 2">03-1</strain>
    </source>
</reference>
<sequence>MFFGCKAGQMVFIPAVVARDEAHSQVGTGGMEFVVQNDNAAYRIRCCQSADGKGMKLDVSTMSSPV</sequence>
<proteinExistence type="predicted"/>
<name>A0A423WEQ7_9PEZI</name>
<protein>
    <submittedName>
        <fullName evidence="1">Uncharacterized protein</fullName>
    </submittedName>
</protein>
<accession>A0A423WEQ7</accession>
<keyword evidence="2" id="KW-1185">Reference proteome</keyword>
<comment type="caution">
    <text evidence="1">The sequence shown here is derived from an EMBL/GenBank/DDBJ whole genome shotgun (WGS) entry which is preliminary data.</text>
</comment>
<dbReference type="Proteomes" id="UP000283895">
    <property type="component" value="Unassembled WGS sequence"/>
</dbReference>
<gene>
    <name evidence="1" type="ORF">VMCG_05631</name>
</gene>
<evidence type="ECO:0000313" key="1">
    <source>
        <dbReference type="EMBL" id="ROW01867.1"/>
    </source>
</evidence>